<accession>A0ACC5NTK6</accession>
<protein>
    <submittedName>
        <fullName evidence="1">Uncharacterized protein</fullName>
    </submittedName>
</protein>
<comment type="caution">
    <text evidence="1">The sequence shown here is derived from an EMBL/GenBank/DDBJ whole genome shotgun (WGS) entry which is preliminary data.</text>
</comment>
<evidence type="ECO:0000313" key="1">
    <source>
        <dbReference type="EMBL" id="MBB5337845.1"/>
    </source>
</evidence>
<reference evidence="1" key="1">
    <citation type="submission" date="2020-08" db="EMBL/GenBank/DDBJ databases">
        <title>Genomic Encyclopedia of Type Strains, Phase IV (KMG-V): Genome sequencing to study the core and pangenomes of soil and plant-associated prokaryotes.</title>
        <authorList>
            <person name="Whitman W."/>
        </authorList>
    </citation>
    <scope>NUCLEOTIDE SEQUENCE</scope>
    <source>
        <strain evidence="1">M8UP15</strain>
    </source>
</reference>
<organism evidence="1 2">
    <name type="scientific">Tunturiibacter gelidiferens</name>
    <dbReference type="NCBI Taxonomy" id="3069689"/>
    <lineage>
        <taxon>Bacteria</taxon>
        <taxon>Pseudomonadati</taxon>
        <taxon>Acidobacteriota</taxon>
        <taxon>Terriglobia</taxon>
        <taxon>Terriglobales</taxon>
        <taxon>Acidobacteriaceae</taxon>
        <taxon>Tunturiibacter</taxon>
    </lineage>
</organism>
<proteinExistence type="predicted"/>
<dbReference type="EMBL" id="JACHEA010000001">
    <property type="protein sequence ID" value="MBB5337845.1"/>
    <property type="molecule type" value="Genomic_DNA"/>
</dbReference>
<keyword evidence="2" id="KW-1185">Reference proteome</keyword>
<gene>
    <name evidence="1" type="ORF">HDF13_000178</name>
</gene>
<evidence type="ECO:0000313" key="2">
    <source>
        <dbReference type="Proteomes" id="UP000569005"/>
    </source>
</evidence>
<dbReference type="Proteomes" id="UP000569005">
    <property type="component" value="Unassembled WGS sequence"/>
</dbReference>
<sequence length="234" mass="26863">MAKTSQRQLGYEPDPILARRQMSDLVLALNRTKITTRAGKSSTSRIVRLELSEMQIELDRLVATWRRSGPNLRRMFRREPELDKRSRVGKTFFFPSSGPIGYLDWIPLRSKQAVISPKDQALEYFMTLITNPQWELLGGPCCRCGDHYLKKTKRQKAYCSRACSSVATAIPAVKLKRQTEHANRITKAQAAIVEWSGRKRSLPWKDWVSNRSRFTVKWITRAVNNGSLRAPDGQ</sequence>
<name>A0ACC5NTK6_9BACT</name>